<organism evidence="6 7">
    <name type="scientific">Nematostella vectensis</name>
    <name type="common">Starlet sea anemone</name>
    <dbReference type="NCBI Taxonomy" id="45351"/>
    <lineage>
        <taxon>Eukaryota</taxon>
        <taxon>Metazoa</taxon>
        <taxon>Cnidaria</taxon>
        <taxon>Anthozoa</taxon>
        <taxon>Hexacorallia</taxon>
        <taxon>Actiniaria</taxon>
        <taxon>Edwardsiidae</taxon>
        <taxon>Nematostella</taxon>
    </lineage>
</organism>
<feature type="chain" id="PRO_5002714925" description="Receptor ligand binding region domain-containing protein" evidence="5">
    <location>
        <begin position="18"/>
        <end position="131"/>
    </location>
</feature>
<dbReference type="Proteomes" id="UP000001593">
    <property type="component" value="Unassembled WGS sequence"/>
</dbReference>
<evidence type="ECO:0000313" key="6">
    <source>
        <dbReference type="EMBL" id="EDO27751.1"/>
    </source>
</evidence>
<dbReference type="InParanoid" id="A7T8D6"/>
<keyword evidence="3" id="KW-0325">Glycoprotein</keyword>
<reference evidence="6 7" key="1">
    <citation type="journal article" date="2007" name="Science">
        <title>Sea anemone genome reveals ancestral eumetazoan gene repertoire and genomic organization.</title>
        <authorList>
            <person name="Putnam N.H."/>
            <person name="Srivastava M."/>
            <person name="Hellsten U."/>
            <person name="Dirks B."/>
            <person name="Chapman J."/>
            <person name="Salamov A."/>
            <person name="Terry A."/>
            <person name="Shapiro H."/>
            <person name="Lindquist E."/>
            <person name="Kapitonov V.V."/>
            <person name="Jurka J."/>
            <person name="Genikhovich G."/>
            <person name="Grigoriev I.V."/>
            <person name="Lucas S.M."/>
            <person name="Steele R.E."/>
            <person name="Finnerty J.R."/>
            <person name="Technau U."/>
            <person name="Martindale M.Q."/>
            <person name="Rokhsar D.S."/>
        </authorList>
    </citation>
    <scope>NUCLEOTIDE SEQUENCE [LARGE SCALE GENOMIC DNA]</scope>
    <source>
        <strain evidence="7">CH2 X CH6</strain>
    </source>
</reference>
<feature type="signal peptide" evidence="5">
    <location>
        <begin position="1"/>
        <end position="17"/>
    </location>
</feature>
<keyword evidence="2" id="KW-0675">Receptor</keyword>
<dbReference type="GO" id="GO:0016020">
    <property type="term" value="C:membrane"/>
    <property type="evidence" value="ECO:0007669"/>
    <property type="project" value="InterPro"/>
</dbReference>
<name>A7T8D6_NEMVE</name>
<gene>
    <name evidence="6" type="ORF">NEMVEDRAFT_v1g223753</name>
</gene>
<keyword evidence="5" id="KW-0732">Signal</keyword>
<dbReference type="Gene3D" id="3.40.50.2300">
    <property type="match status" value="2"/>
</dbReference>
<evidence type="ECO:0000256" key="1">
    <source>
        <dbReference type="ARBA" id="ARBA00023040"/>
    </source>
</evidence>
<evidence type="ECO:0000256" key="4">
    <source>
        <dbReference type="ARBA" id="ARBA00023224"/>
    </source>
</evidence>
<proteinExistence type="predicted"/>
<evidence type="ECO:0008006" key="8">
    <source>
        <dbReference type="Google" id="ProtNLM"/>
    </source>
</evidence>
<dbReference type="GO" id="GO:0004965">
    <property type="term" value="F:G protein-coupled GABA receptor activity"/>
    <property type="evidence" value="ECO:0007669"/>
    <property type="project" value="InterPro"/>
</dbReference>
<dbReference type="InterPro" id="IPR028082">
    <property type="entry name" value="Peripla_BP_I"/>
</dbReference>
<dbReference type="SUPFAM" id="SSF53822">
    <property type="entry name" value="Periplasmic binding protein-like I"/>
    <property type="match status" value="1"/>
</dbReference>
<evidence type="ECO:0000313" key="7">
    <source>
        <dbReference type="Proteomes" id="UP000001593"/>
    </source>
</evidence>
<feature type="non-terminal residue" evidence="6">
    <location>
        <position position="131"/>
    </location>
</feature>
<dbReference type="AlphaFoldDB" id="A7T8D6"/>
<keyword evidence="7" id="KW-1185">Reference proteome</keyword>
<sequence length="131" mass="14529">MAFIVFVLACLIWPVNAKIPLYVGGFFPLSPNKASVPGHALLAAAKLALSHVNNSDILPNHDLRMIIKNSKAGQSNNQVIEELKKLNCSVVLSQQISDNQLDLDLQTLTRNDARIIVGTFYERKARQIFCQ</sequence>
<accession>A7T8D6</accession>
<evidence type="ECO:0000256" key="2">
    <source>
        <dbReference type="ARBA" id="ARBA00023170"/>
    </source>
</evidence>
<dbReference type="InterPro" id="IPR002455">
    <property type="entry name" value="GPCR3_GABA-B"/>
</dbReference>
<evidence type="ECO:0000256" key="3">
    <source>
        <dbReference type="ARBA" id="ARBA00023180"/>
    </source>
</evidence>
<evidence type="ECO:0000256" key="5">
    <source>
        <dbReference type="SAM" id="SignalP"/>
    </source>
</evidence>
<dbReference type="HOGENOM" id="CLU_1932843_0_0_1"/>
<protein>
    <recommendedName>
        <fullName evidence="8">Receptor ligand binding region domain-containing protein</fullName>
    </recommendedName>
</protein>
<dbReference type="PANTHER" id="PTHR10519:SF20">
    <property type="entry name" value="G-PROTEIN COUPLED RECEPTOR 156-RELATED"/>
    <property type="match status" value="1"/>
</dbReference>
<dbReference type="PANTHER" id="PTHR10519">
    <property type="entry name" value="GABA-B RECEPTOR"/>
    <property type="match status" value="1"/>
</dbReference>
<keyword evidence="1" id="KW-0297">G-protein coupled receptor</keyword>
<dbReference type="EMBL" id="DS472649">
    <property type="protein sequence ID" value="EDO27751.1"/>
    <property type="molecule type" value="Genomic_DNA"/>
</dbReference>
<keyword evidence="4" id="KW-0807">Transducer</keyword>